<keyword evidence="1" id="KW-0812">Transmembrane</keyword>
<reference evidence="2" key="1">
    <citation type="submission" date="2022-10" db="EMBL/GenBank/DDBJ databases">
        <authorList>
            <person name="Hyden B.L."/>
            <person name="Feng K."/>
            <person name="Yates T."/>
            <person name="Jawdy S."/>
            <person name="Smart L.B."/>
            <person name="Muchero W."/>
        </authorList>
    </citation>
    <scope>NUCLEOTIDE SEQUENCE</scope>
    <source>
        <tissue evidence="2">Shoot tip</tissue>
    </source>
</reference>
<evidence type="ECO:0000313" key="3">
    <source>
        <dbReference type="Proteomes" id="UP001141253"/>
    </source>
</evidence>
<dbReference type="Proteomes" id="UP001141253">
    <property type="component" value="Chromosome 9"/>
</dbReference>
<feature type="transmembrane region" description="Helical" evidence="1">
    <location>
        <begin position="60"/>
        <end position="82"/>
    </location>
</feature>
<proteinExistence type="predicted"/>
<accession>A0ABQ9BHW4</accession>
<keyword evidence="3" id="KW-1185">Reference proteome</keyword>
<evidence type="ECO:0008006" key="4">
    <source>
        <dbReference type="Google" id="ProtNLM"/>
    </source>
</evidence>
<evidence type="ECO:0000313" key="2">
    <source>
        <dbReference type="EMBL" id="KAJ6385416.1"/>
    </source>
</evidence>
<evidence type="ECO:0000256" key="1">
    <source>
        <dbReference type="SAM" id="Phobius"/>
    </source>
</evidence>
<protein>
    <recommendedName>
        <fullName evidence="4">Ankyrin repeat family protein</fullName>
    </recommendedName>
</protein>
<name>A0ABQ9BHW4_9ROSI</name>
<comment type="caution">
    <text evidence="2">The sequence shown here is derived from an EMBL/GenBank/DDBJ whole genome shotgun (WGS) entry which is preliminary data.</text>
</comment>
<organism evidence="2 3">
    <name type="scientific">Salix suchowensis</name>
    <dbReference type="NCBI Taxonomy" id="1278906"/>
    <lineage>
        <taxon>Eukaryota</taxon>
        <taxon>Viridiplantae</taxon>
        <taxon>Streptophyta</taxon>
        <taxon>Embryophyta</taxon>
        <taxon>Tracheophyta</taxon>
        <taxon>Spermatophyta</taxon>
        <taxon>Magnoliopsida</taxon>
        <taxon>eudicotyledons</taxon>
        <taxon>Gunneridae</taxon>
        <taxon>Pentapetalae</taxon>
        <taxon>rosids</taxon>
        <taxon>fabids</taxon>
        <taxon>Malpighiales</taxon>
        <taxon>Salicaceae</taxon>
        <taxon>Saliceae</taxon>
        <taxon>Salix</taxon>
    </lineage>
</organism>
<reference evidence="2" key="2">
    <citation type="journal article" date="2023" name="Int. J. Mol. Sci.">
        <title>De Novo Assembly and Annotation of 11 Diverse Shrub Willow (Salix) Genomes Reveals Novel Gene Organization in Sex-Linked Regions.</title>
        <authorList>
            <person name="Hyden B."/>
            <person name="Feng K."/>
            <person name="Yates T.B."/>
            <person name="Jawdy S."/>
            <person name="Cereghino C."/>
            <person name="Smart L.B."/>
            <person name="Muchero W."/>
        </authorList>
    </citation>
    <scope>NUCLEOTIDE SEQUENCE</scope>
    <source>
        <tissue evidence="2">Shoot tip</tissue>
    </source>
</reference>
<keyword evidence="1" id="KW-1133">Transmembrane helix</keyword>
<gene>
    <name evidence="2" type="ORF">OIU77_028573</name>
</gene>
<keyword evidence="1" id="KW-0472">Membrane</keyword>
<sequence>MGTVTNQAERQTQVETTPEIVDALLEAARYDDFEDITRLASSGISLDSKDSLGRTGCYQFYLSSILTFHSASVFLLLCYFVLVNEL</sequence>
<dbReference type="EMBL" id="JAPFFI010000008">
    <property type="protein sequence ID" value="KAJ6385416.1"/>
    <property type="molecule type" value="Genomic_DNA"/>
</dbReference>